<evidence type="ECO:0000256" key="1">
    <source>
        <dbReference type="SAM" id="MobiDB-lite"/>
    </source>
</evidence>
<dbReference type="AlphaFoldDB" id="A0A0A9GUS0"/>
<sequence length="29" mass="3119">MDEALGSRSTGDLPQKSPMGPPLWFKSKG</sequence>
<name>A0A0A9GUS0_ARUDO</name>
<protein>
    <submittedName>
        <fullName evidence="2">Uncharacterized protein</fullName>
    </submittedName>
</protein>
<dbReference type="EMBL" id="GBRH01169604">
    <property type="protein sequence ID" value="JAE28292.1"/>
    <property type="molecule type" value="Transcribed_RNA"/>
</dbReference>
<reference evidence="2" key="1">
    <citation type="submission" date="2014-09" db="EMBL/GenBank/DDBJ databases">
        <authorList>
            <person name="Magalhaes I.L.F."/>
            <person name="Oliveira U."/>
            <person name="Santos F.R."/>
            <person name="Vidigal T.H.D.A."/>
            <person name="Brescovit A.D."/>
            <person name="Santos A.J."/>
        </authorList>
    </citation>
    <scope>NUCLEOTIDE SEQUENCE</scope>
    <source>
        <tissue evidence="2">Shoot tissue taken approximately 20 cm above the soil surface</tissue>
    </source>
</reference>
<evidence type="ECO:0000313" key="2">
    <source>
        <dbReference type="EMBL" id="JAE28292.1"/>
    </source>
</evidence>
<proteinExistence type="predicted"/>
<feature type="region of interest" description="Disordered" evidence="1">
    <location>
        <begin position="1"/>
        <end position="29"/>
    </location>
</feature>
<accession>A0A0A9GUS0</accession>
<organism evidence="2">
    <name type="scientific">Arundo donax</name>
    <name type="common">Giant reed</name>
    <name type="synonym">Donax arundinaceus</name>
    <dbReference type="NCBI Taxonomy" id="35708"/>
    <lineage>
        <taxon>Eukaryota</taxon>
        <taxon>Viridiplantae</taxon>
        <taxon>Streptophyta</taxon>
        <taxon>Embryophyta</taxon>
        <taxon>Tracheophyta</taxon>
        <taxon>Spermatophyta</taxon>
        <taxon>Magnoliopsida</taxon>
        <taxon>Liliopsida</taxon>
        <taxon>Poales</taxon>
        <taxon>Poaceae</taxon>
        <taxon>PACMAD clade</taxon>
        <taxon>Arundinoideae</taxon>
        <taxon>Arundineae</taxon>
        <taxon>Arundo</taxon>
    </lineage>
</organism>
<reference evidence="2" key="2">
    <citation type="journal article" date="2015" name="Data Brief">
        <title>Shoot transcriptome of the giant reed, Arundo donax.</title>
        <authorList>
            <person name="Barrero R.A."/>
            <person name="Guerrero F.D."/>
            <person name="Moolhuijzen P."/>
            <person name="Goolsby J.A."/>
            <person name="Tidwell J."/>
            <person name="Bellgard S.E."/>
            <person name="Bellgard M.I."/>
        </authorList>
    </citation>
    <scope>NUCLEOTIDE SEQUENCE</scope>
    <source>
        <tissue evidence="2">Shoot tissue taken approximately 20 cm above the soil surface</tissue>
    </source>
</reference>